<name>A0A540WTF0_9BACT</name>
<comment type="caution">
    <text evidence="3">The sequence shown here is derived from an EMBL/GenBank/DDBJ whole genome shotgun (WGS) entry which is preliminary data.</text>
</comment>
<proteinExistence type="predicted"/>
<gene>
    <name evidence="3" type="ORF">FJV41_29780</name>
</gene>
<evidence type="ECO:0000256" key="2">
    <source>
        <dbReference type="SAM" id="SignalP"/>
    </source>
</evidence>
<keyword evidence="4" id="KW-1185">Reference proteome</keyword>
<keyword evidence="1" id="KW-0472">Membrane</keyword>
<evidence type="ECO:0000313" key="3">
    <source>
        <dbReference type="EMBL" id="TQF12288.1"/>
    </source>
</evidence>
<sequence>MRIPPAPLLALLVPFMALAQVPQDVSLSPEESSGPSYWYWVALLVIAAAVFAWVSVRLSRRHRGPPPTSRPRRSTRSV</sequence>
<organism evidence="3 4">
    <name type="scientific">Myxococcus llanfairpwllgwyngyllgogerychwyrndrobwllllantysiliogogogochensis</name>
    <dbReference type="NCBI Taxonomy" id="2590453"/>
    <lineage>
        <taxon>Bacteria</taxon>
        <taxon>Pseudomonadati</taxon>
        <taxon>Myxococcota</taxon>
        <taxon>Myxococcia</taxon>
        <taxon>Myxococcales</taxon>
        <taxon>Cystobacterineae</taxon>
        <taxon>Myxococcaceae</taxon>
        <taxon>Myxococcus</taxon>
    </lineage>
</organism>
<reference evidence="3 4" key="1">
    <citation type="submission" date="2019-06" db="EMBL/GenBank/DDBJ databases">
        <authorList>
            <person name="Livingstone P."/>
            <person name="Whitworth D."/>
        </authorList>
    </citation>
    <scope>NUCLEOTIDE SEQUENCE [LARGE SCALE GENOMIC DNA]</scope>
    <source>
        <strain evidence="3 4">AM401</strain>
    </source>
</reference>
<dbReference type="EMBL" id="VIFM01000145">
    <property type="protein sequence ID" value="TQF12288.1"/>
    <property type="molecule type" value="Genomic_DNA"/>
</dbReference>
<evidence type="ECO:0000313" key="4">
    <source>
        <dbReference type="Proteomes" id="UP000315369"/>
    </source>
</evidence>
<dbReference type="RefSeq" id="WP_141645967.1">
    <property type="nucleotide sequence ID" value="NZ_VIFM01000145.1"/>
</dbReference>
<protein>
    <submittedName>
        <fullName evidence="3">Uncharacterized protein</fullName>
    </submittedName>
</protein>
<evidence type="ECO:0000256" key="1">
    <source>
        <dbReference type="SAM" id="Phobius"/>
    </source>
</evidence>
<keyword evidence="1" id="KW-0812">Transmembrane</keyword>
<dbReference type="Proteomes" id="UP000315369">
    <property type="component" value="Unassembled WGS sequence"/>
</dbReference>
<keyword evidence="1" id="KW-1133">Transmembrane helix</keyword>
<feature type="chain" id="PRO_5021740645" evidence="2">
    <location>
        <begin position="20"/>
        <end position="78"/>
    </location>
</feature>
<feature type="signal peptide" evidence="2">
    <location>
        <begin position="1"/>
        <end position="19"/>
    </location>
</feature>
<dbReference type="AlphaFoldDB" id="A0A540WTF0"/>
<keyword evidence="2" id="KW-0732">Signal</keyword>
<feature type="transmembrane region" description="Helical" evidence="1">
    <location>
        <begin position="37"/>
        <end position="56"/>
    </location>
</feature>
<accession>A0A540WTF0</accession>